<feature type="region of interest" description="Disordered" evidence="1">
    <location>
        <begin position="127"/>
        <end position="148"/>
    </location>
</feature>
<proteinExistence type="predicted"/>
<keyword evidence="3" id="KW-1185">Reference proteome</keyword>
<comment type="caution">
    <text evidence="2">The sequence shown here is derived from an EMBL/GenBank/DDBJ whole genome shotgun (WGS) entry which is preliminary data.</text>
</comment>
<dbReference type="Proteomes" id="UP000237000">
    <property type="component" value="Unassembled WGS sequence"/>
</dbReference>
<protein>
    <submittedName>
        <fullName evidence="2">Uncharacterized protein</fullName>
    </submittedName>
</protein>
<gene>
    <name evidence="2" type="ORF">TorRG33x02_310640</name>
</gene>
<sequence length="148" mass="15775">MDTNVDTLLVTQLGFDGYPTGDYIKNILGRSNPLAYTVNRYRFRLLFIVQTTVLNHGLSNKILTGAELGDESGRKRKVARASDGSSSGERRRFTTGVAVAASSASSLHGGPARRAPRLTVAAHVNSGSGLGLFGRRPSREEEGEVGGL</sequence>
<name>A0A2P5BSB1_TREOI</name>
<dbReference type="InParanoid" id="A0A2P5BSB1"/>
<dbReference type="AlphaFoldDB" id="A0A2P5BSB1"/>
<dbReference type="EMBL" id="JXTC01000469">
    <property type="protein sequence ID" value="PON51676.1"/>
    <property type="molecule type" value="Genomic_DNA"/>
</dbReference>
<reference evidence="3" key="1">
    <citation type="submission" date="2016-06" db="EMBL/GenBank/DDBJ databases">
        <title>Parallel loss of symbiosis genes in relatives of nitrogen-fixing non-legume Parasponia.</title>
        <authorList>
            <person name="Van Velzen R."/>
            <person name="Holmer R."/>
            <person name="Bu F."/>
            <person name="Rutten L."/>
            <person name="Van Zeijl A."/>
            <person name="Liu W."/>
            <person name="Santuari L."/>
            <person name="Cao Q."/>
            <person name="Sharma T."/>
            <person name="Shen D."/>
            <person name="Roswanjaya Y."/>
            <person name="Wardhani T."/>
            <person name="Kalhor M.S."/>
            <person name="Jansen J."/>
            <person name="Van den Hoogen J."/>
            <person name="Gungor B."/>
            <person name="Hartog M."/>
            <person name="Hontelez J."/>
            <person name="Verver J."/>
            <person name="Yang W.-C."/>
            <person name="Schijlen E."/>
            <person name="Repin R."/>
            <person name="Schilthuizen M."/>
            <person name="Schranz E."/>
            <person name="Heidstra R."/>
            <person name="Miyata K."/>
            <person name="Fedorova E."/>
            <person name="Kohlen W."/>
            <person name="Bisseling T."/>
            <person name="Smit S."/>
            <person name="Geurts R."/>
        </authorList>
    </citation>
    <scope>NUCLEOTIDE SEQUENCE [LARGE SCALE GENOMIC DNA]</scope>
    <source>
        <strain evidence="3">cv. RG33-2</strain>
    </source>
</reference>
<evidence type="ECO:0000256" key="1">
    <source>
        <dbReference type="SAM" id="MobiDB-lite"/>
    </source>
</evidence>
<organism evidence="2 3">
    <name type="scientific">Trema orientale</name>
    <name type="common">Charcoal tree</name>
    <name type="synonym">Celtis orientalis</name>
    <dbReference type="NCBI Taxonomy" id="63057"/>
    <lineage>
        <taxon>Eukaryota</taxon>
        <taxon>Viridiplantae</taxon>
        <taxon>Streptophyta</taxon>
        <taxon>Embryophyta</taxon>
        <taxon>Tracheophyta</taxon>
        <taxon>Spermatophyta</taxon>
        <taxon>Magnoliopsida</taxon>
        <taxon>eudicotyledons</taxon>
        <taxon>Gunneridae</taxon>
        <taxon>Pentapetalae</taxon>
        <taxon>rosids</taxon>
        <taxon>fabids</taxon>
        <taxon>Rosales</taxon>
        <taxon>Cannabaceae</taxon>
        <taxon>Trema</taxon>
    </lineage>
</organism>
<evidence type="ECO:0000313" key="3">
    <source>
        <dbReference type="Proteomes" id="UP000237000"/>
    </source>
</evidence>
<accession>A0A2P5BSB1</accession>
<feature type="region of interest" description="Disordered" evidence="1">
    <location>
        <begin position="69"/>
        <end position="96"/>
    </location>
</feature>
<evidence type="ECO:0000313" key="2">
    <source>
        <dbReference type="EMBL" id="PON51676.1"/>
    </source>
</evidence>